<keyword evidence="5" id="KW-0032">Aminotransferase</keyword>
<feature type="non-terminal residue" evidence="5">
    <location>
        <position position="1"/>
    </location>
</feature>
<dbReference type="Pfam" id="PF00155">
    <property type="entry name" value="Aminotran_1_2"/>
    <property type="match status" value="1"/>
</dbReference>
<dbReference type="InterPro" id="IPR015422">
    <property type="entry name" value="PyrdxlP-dep_Trfase_small"/>
</dbReference>
<proteinExistence type="predicted"/>
<dbReference type="InterPro" id="IPR004839">
    <property type="entry name" value="Aminotransferase_I/II_large"/>
</dbReference>
<evidence type="ECO:0000313" key="6">
    <source>
        <dbReference type="Proteomes" id="UP000807825"/>
    </source>
</evidence>
<dbReference type="GO" id="GO:0030170">
    <property type="term" value="F:pyridoxal phosphate binding"/>
    <property type="evidence" value="ECO:0007669"/>
    <property type="project" value="InterPro"/>
</dbReference>
<dbReference type="PANTHER" id="PTHR13693:SF100">
    <property type="entry name" value="8-AMINO-7-OXONONANOATE SYNTHASE"/>
    <property type="match status" value="1"/>
</dbReference>
<protein>
    <submittedName>
        <fullName evidence="5">Aminotransferase class I/II-fold pyridoxal phosphate-dependent enzyme</fullName>
    </submittedName>
</protein>
<evidence type="ECO:0000259" key="4">
    <source>
        <dbReference type="Pfam" id="PF00155"/>
    </source>
</evidence>
<gene>
    <name evidence="5" type="ORF">HY912_15555</name>
</gene>
<comment type="cofactor">
    <cofactor evidence="1">
        <name>pyridoxal 5'-phosphate</name>
        <dbReference type="ChEBI" id="CHEBI:597326"/>
    </cofactor>
</comment>
<dbReference type="Gene3D" id="3.90.1150.10">
    <property type="entry name" value="Aspartate Aminotransferase, domain 1"/>
    <property type="match status" value="1"/>
</dbReference>
<dbReference type="Gene3D" id="3.40.640.10">
    <property type="entry name" value="Type I PLP-dependent aspartate aminotransferase-like (Major domain)"/>
    <property type="match status" value="1"/>
</dbReference>
<evidence type="ECO:0000256" key="3">
    <source>
        <dbReference type="ARBA" id="ARBA00022898"/>
    </source>
</evidence>
<dbReference type="PANTHER" id="PTHR13693">
    <property type="entry name" value="CLASS II AMINOTRANSFERASE/8-AMINO-7-OXONONANOATE SYNTHASE"/>
    <property type="match status" value="1"/>
</dbReference>
<dbReference type="GO" id="GO:0009102">
    <property type="term" value="P:biotin biosynthetic process"/>
    <property type="evidence" value="ECO:0007669"/>
    <property type="project" value="TreeGrafter"/>
</dbReference>
<reference evidence="5" key="1">
    <citation type="submission" date="2020-07" db="EMBL/GenBank/DDBJ databases">
        <title>Huge and variable diversity of episymbiotic CPR bacteria and DPANN archaea in groundwater ecosystems.</title>
        <authorList>
            <person name="He C.Y."/>
            <person name="Keren R."/>
            <person name="Whittaker M."/>
            <person name="Farag I.F."/>
            <person name="Doudna J."/>
            <person name="Cate J.H.D."/>
            <person name="Banfield J.F."/>
        </authorList>
    </citation>
    <scope>NUCLEOTIDE SEQUENCE</scope>
    <source>
        <strain evidence="5">NC_groundwater_1664_Pr3_B-0.1um_52_9</strain>
    </source>
</reference>
<dbReference type="AlphaFoldDB" id="A0A9D6Z1B7"/>
<dbReference type="EMBL" id="JACRDE010000404">
    <property type="protein sequence ID" value="MBI5250903.1"/>
    <property type="molecule type" value="Genomic_DNA"/>
</dbReference>
<dbReference type="GO" id="GO:0008483">
    <property type="term" value="F:transaminase activity"/>
    <property type="evidence" value="ECO:0007669"/>
    <property type="project" value="UniProtKB-KW"/>
</dbReference>
<evidence type="ECO:0000256" key="1">
    <source>
        <dbReference type="ARBA" id="ARBA00001933"/>
    </source>
</evidence>
<evidence type="ECO:0000256" key="2">
    <source>
        <dbReference type="ARBA" id="ARBA00022679"/>
    </source>
</evidence>
<dbReference type="GO" id="GO:0008710">
    <property type="term" value="F:8-amino-7-oxononanoate synthase activity"/>
    <property type="evidence" value="ECO:0007669"/>
    <property type="project" value="TreeGrafter"/>
</dbReference>
<comment type="caution">
    <text evidence="5">The sequence shown here is derived from an EMBL/GenBank/DDBJ whole genome shotgun (WGS) entry which is preliminary data.</text>
</comment>
<keyword evidence="3" id="KW-0663">Pyridoxal phosphate</keyword>
<dbReference type="InterPro" id="IPR015421">
    <property type="entry name" value="PyrdxlP-dep_Trfase_major"/>
</dbReference>
<accession>A0A9D6Z1B7</accession>
<feature type="domain" description="Aminotransferase class I/classII large" evidence="4">
    <location>
        <begin position="5"/>
        <end position="190"/>
    </location>
</feature>
<dbReference type="Proteomes" id="UP000807825">
    <property type="component" value="Unassembled WGS sequence"/>
</dbReference>
<dbReference type="InterPro" id="IPR050087">
    <property type="entry name" value="AON_synthase_class-II"/>
</dbReference>
<dbReference type="InterPro" id="IPR015424">
    <property type="entry name" value="PyrdxlP-dep_Trfase"/>
</dbReference>
<keyword evidence="2" id="KW-0808">Transferase</keyword>
<dbReference type="SUPFAM" id="SSF53383">
    <property type="entry name" value="PLP-dependent transferases"/>
    <property type="match status" value="1"/>
</dbReference>
<name>A0A9D6Z1B7_9BACT</name>
<sequence>ELDFLCRRWGALLMVDEAHASGALGPQGRGLAAECGIAPEIQMGTLGKAAGTSGAYVAGSSSLIELLTNKARPLIYTTAASPGVLCAALEALKIISSEEGDQRRERLAENVRTFHELVNSGISSGAAAGHIVPVKIGDSSRTMKVSTLCLERGVFAHGIRFPTVPEGTARLRFTLMSDHTQADLRKAAAVLSEALESTPQEEGVAGTLGG</sequence>
<evidence type="ECO:0000313" key="5">
    <source>
        <dbReference type="EMBL" id="MBI5250903.1"/>
    </source>
</evidence>
<organism evidence="5 6">
    <name type="scientific">Desulfomonile tiedjei</name>
    <dbReference type="NCBI Taxonomy" id="2358"/>
    <lineage>
        <taxon>Bacteria</taxon>
        <taxon>Pseudomonadati</taxon>
        <taxon>Thermodesulfobacteriota</taxon>
        <taxon>Desulfomonilia</taxon>
        <taxon>Desulfomonilales</taxon>
        <taxon>Desulfomonilaceae</taxon>
        <taxon>Desulfomonile</taxon>
    </lineage>
</organism>